<dbReference type="Proteomes" id="UP000320216">
    <property type="component" value="Chromosome"/>
</dbReference>
<dbReference type="RefSeq" id="WP_146321133.1">
    <property type="nucleotide sequence ID" value="NZ_CP042305.1"/>
</dbReference>
<organism evidence="1 2">
    <name type="scientific">Humibacter ginsenosidimutans</name>
    <dbReference type="NCBI Taxonomy" id="2599293"/>
    <lineage>
        <taxon>Bacteria</taxon>
        <taxon>Bacillati</taxon>
        <taxon>Actinomycetota</taxon>
        <taxon>Actinomycetes</taxon>
        <taxon>Micrococcales</taxon>
        <taxon>Microbacteriaceae</taxon>
        <taxon>Humibacter</taxon>
    </lineage>
</organism>
<evidence type="ECO:0000313" key="2">
    <source>
        <dbReference type="Proteomes" id="UP000320216"/>
    </source>
</evidence>
<evidence type="ECO:0000313" key="1">
    <source>
        <dbReference type="EMBL" id="QDZ15345.1"/>
    </source>
</evidence>
<sequence>MSDLLVDSATLRHISSKLQGMIDEVAVTAPLHDGLAVLGSADVTAAVHDVDVSHRLAASSCSDEFTTLAIVPSIFADEMDAAEARLAATASRLS</sequence>
<gene>
    <name evidence="1" type="ORF">FPZ11_11735</name>
</gene>
<protein>
    <submittedName>
        <fullName evidence="1">Uncharacterized protein</fullName>
    </submittedName>
</protein>
<dbReference type="AlphaFoldDB" id="A0A5B8M6E0"/>
<reference evidence="1 2" key="1">
    <citation type="submission" date="2019-07" db="EMBL/GenBank/DDBJ databases">
        <title>Full genome sequence of Humibacter sp. WJ7-1.</title>
        <authorList>
            <person name="Im W.-T."/>
        </authorList>
    </citation>
    <scope>NUCLEOTIDE SEQUENCE [LARGE SCALE GENOMIC DNA]</scope>
    <source>
        <strain evidence="1 2">WJ7-1</strain>
    </source>
</reference>
<name>A0A5B8M6E0_9MICO</name>
<keyword evidence="2" id="KW-1185">Reference proteome</keyword>
<dbReference type="EMBL" id="CP042305">
    <property type="protein sequence ID" value="QDZ15345.1"/>
    <property type="molecule type" value="Genomic_DNA"/>
</dbReference>
<dbReference type="KEGG" id="huw:FPZ11_11735"/>
<accession>A0A5B8M6E0</accession>
<proteinExistence type="predicted"/>